<reference evidence="2 3" key="1">
    <citation type="journal article" date="2012" name="Gene">
        <title>Sequence of Leptospira santarosai serovar Shermani genome and prediction of virulence-associated genes.</title>
        <authorList>
            <person name="Chou L.F."/>
            <person name="Chen Y.T."/>
            <person name="Lu C.W."/>
            <person name="Ko Y.C."/>
            <person name="Tang C.Y."/>
            <person name="Pan M.J."/>
            <person name="Tian Y.C."/>
            <person name="Chiu C.H."/>
            <person name="Hung C.C."/>
            <person name="Yang C.W."/>
        </authorList>
    </citation>
    <scope>NUCLEOTIDE SEQUENCE [LARGE SCALE GENOMIC DNA]</scope>
    <source>
        <strain evidence="2">LT 821</strain>
    </source>
</reference>
<evidence type="ECO:0000259" key="1">
    <source>
        <dbReference type="Pfam" id="PF00149"/>
    </source>
</evidence>
<organism evidence="2 3">
    <name type="scientific">Leptospira santarosai serovar Shermani str. LT 821</name>
    <dbReference type="NCBI Taxonomy" id="758847"/>
    <lineage>
        <taxon>Bacteria</taxon>
        <taxon>Pseudomonadati</taxon>
        <taxon>Spirochaetota</taxon>
        <taxon>Spirochaetia</taxon>
        <taxon>Leptospirales</taxon>
        <taxon>Leptospiraceae</taxon>
        <taxon>Leptospira</taxon>
    </lineage>
</organism>
<dbReference type="SUPFAM" id="SSF56300">
    <property type="entry name" value="Metallo-dependent phosphatases"/>
    <property type="match status" value="1"/>
</dbReference>
<dbReference type="KEGG" id="lst:LSS_20930"/>
<dbReference type="InterPro" id="IPR029052">
    <property type="entry name" value="Metallo-depent_PP-like"/>
</dbReference>
<evidence type="ECO:0000313" key="3">
    <source>
        <dbReference type="Proteomes" id="UP000035800"/>
    </source>
</evidence>
<dbReference type="GeneID" id="29740529"/>
<dbReference type="Gene3D" id="3.60.21.10">
    <property type="match status" value="1"/>
</dbReference>
<protein>
    <submittedName>
        <fullName evidence="2">Phosphoesterase</fullName>
    </submittedName>
</protein>
<dbReference type="RefSeq" id="WP_004469434.1">
    <property type="nucleotide sequence ID" value="NZ_CP006694.1"/>
</dbReference>
<name>A0A097ES07_9LEPT</name>
<dbReference type="Pfam" id="PF00149">
    <property type="entry name" value="Metallophos"/>
    <property type="match status" value="1"/>
</dbReference>
<gene>
    <name evidence="2" type="ORF">LSS_20930</name>
</gene>
<evidence type="ECO:0000313" key="2">
    <source>
        <dbReference type="EMBL" id="AIT10719.1"/>
    </source>
</evidence>
<feature type="domain" description="Calcineurin-like phosphoesterase" evidence="1">
    <location>
        <begin position="110"/>
        <end position="245"/>
    </location>
</feature>
<dbReference type="PANTHER" id="PTHR12905">
    <property type="entry name" value="METALLOPHOSPHOESTERASE"/>
    <property type="match status" value="1"/>
</dbReference>
<dbReference type="AlphaFoldDB" id="A0A097ES07"/>
<dbReference type="PANTHER" id="PTHR12905:SF0">
    <property type="entry name" value="CALCINEURIN-LIKE PHOSPHOESTERASE DOMAIN-CONTAINING PROTEIN"/>
    <property type="match status" value="1"/>
</dbReference>
<accession>A0A097ES07</accession>
<sequence length="333" mass="38323">MKIIYLTDIHDGLRGLKEILQQTTADLYLFSGDIIYKAFFSTDRIIEFCTIQEEMYRISKDQKEEINAYDYATRAIRFPEKYSPDIVEKSKEYRTLFHQAAKTMKEKYELIETIIQKYSRAPVRVLPGNYDIDLQYSALYERDVHRKTFEQDGYKFAGYGGAPILTSGIPEKLAVKFHEYNRNGKSYSEPEDFFKEEQPDIVVIHNPAYGFLDKIPNYGNVGSQGIRRYLDEYNPVLVVSGHVHEDQGIVKKSKTVFLNPSNFGAVDSVFGFQPGGFFSEIFLENGLVETVKLNRLVDHKIRLLMDVDCKGNVPSVTFLSQDSEVSAEDFVRV</sequence>
<dbReference type="STRING" id="758847.LSS_20930"/>
<dbReference type="EMBL" id="CP006694">
    <property type="protein sequence ID" value="AIT10719.1"/>
    <property type="molecule type" value="Genomic_DNA"/>
</dbReference>
<dbReference type="GO" id="GO:0016787">
    <property type="term" value="F:hydrolase activity"/>
    <property type="evidence" value="ECO:0007669"/>
    <property type="project" value="InterPro"/>
</dbReference>
<proteinExistence type="predicted"/>
<dbReference type="InterPro" id="IPR004843">
    <property type="entry name" value="Calcineurin-like_PHP"/>
</dbReference>
<dbReference type="InterPro" id="IPR051693">
    <property type="entry name" value="UPF0046_metallophosphoest"/>
</dbReference>
<reference evidence="2 3" key="2">
    <citation type="journal article" date="2014" name="Emerg. Microbes Infect.">
        <title>Potential impact on kidney infection: a whole-genome analysis of Leptospira santarosai serovar Shermani.</title>
        <authorList>
            <person name="Chou L.F."/>
            <person name="Chen T.W."/>
            <person name="Ko Y.C."/>
            <person name="Pan M.J."/>
            <person name="Tian Y.C."/>
            <person name="Chiu C.H."/>
            <person name="Tang P."/>
            <person name="Hung C.C."/>
            <person name="Yang C.W."/>
        </authorList>
    </citation>
    <scope>NUCLEOTIDE SEQUENCE</scope>
    <source>
        <strain evidence="2 3">LT 821</strain>
    </source>
</reference>
<dbReference type="Proteomes" id="UP000035800">
    <property type="component" value="Chromosome I"/>
</dbReference>